<keyword evidence="2" id="KW-1185">Reference proteome</keyword>
<dbReference type="EMBL" id="JAANYN010000008">
    <property type="protein sequence ID" value="NHE58643.1"/>
    <property type="molecule type" value="Genomic_DNA"/>
</dbReference>
<organism evidence="1 2">
    <name type="scientific">Cyclobacterium plantarum</name>
    <dbReference type="NCBI Taxonomy" id="2716263"/>
    <lineage>
        <taxon>Bacteria</taxon>
        <taxon>Pseudomonadati</taxon>
        <taxon>Bacteroidota</taxon>
        <taxon>Cytophagia</taxon>
        <taxon>Cytophagales</taxon>
        <taxon>Cyclobacteriaceae</taxon>
        <taxon>Cyclobacterium</taxon>
    </lineage>
</organism>
<accession>A0ABX0HCJ4</accession>
<evidence type="ECO:0008006" key="3">
    <source>
        <dbReference type="Google" id="ProtNLM"/>
    </source>
</evidence>
<evidence type="ECO:0000313" key="1">
    <source>
        <dbReference type="EMBL" id="NHE58643.1"/>
    </source>
</evidence>
<name>A0ABX0HCJ4_9BACT</name>
<reference evidence="1 2" key="1">
    <citation type="submission" date="2020-03" db="EMBL/GenBank/DDBJ databases">
        <title>Cyclobacterium plantarum sp. nov., a marine bacterium isolated from a coastal-marine wetland.</title>
        <authorList>
            <person name="Sanchez-Porro C."/>
            <person name="Ventosa A."/>
            <person name="Amoozegar M."/>
        </authorList>
    </citation>
    <scope>NUCLEOTIDE SEQUENCE [LARGE SCALE GENOMIC DNA]</scope>
    <source>
        <strain evidence="1 2">GBPx2</strain>
    </source>
</reference>
<dbReference type="Proteomes" id="UP000649799">
    <property type="component" value="Unassembled WGS sequence"/>
</dbReference>
<evidence type="ECO:0000313" key="2">
    <source>
        <dbReference type="Proteomes" id="UP000649799"/>
    </source>
</evidence>
<gene>
    <name evidence="1" type="ORF">G9Q97_17675</name>
</gene>
<dbReference type="RefSeq" id="WP_166149229.1">
    <property type="nucleotide sequence ID" value="NZ_JAANYN010000008.1"/>
</dbReference>
<sequence length="146" mass="17112">MKNLFVLLIVSIVAASCSKKSQDTSQKFIEPSEYHLMGYQVKDITYHDSVKYLLANEPYIRVLGDSTFTVSEELGQLLFKGRKFTYKVFEDSLILSNKRQRLSFKMQDLSPNSFTLEVHNKFLKRIDMVKPKEMRRKVIETVTIEY</sequence>
<dbReference type="PROSITE" id="PS51257">
    <property type="entry name" value="PROKAR_LIPOPROTEIN"/>
    <property type="match status" value="1"/>
</dbReference>
<comment type="caution">
    <text evidence="1">The sequence shown here is derived from an EMBL/GenBank/DDBJ whole genome shotgun (WGS) entry which is preliminary data.</text>
</comment>
<proteinExistence type="predicted"/>
<protein>
    <recommendedName>
        <fullName evidence="3">Lipoprotein</fullName>
    </recommendedName>
</protein>